<dbReference type="PATRIC" id="fig|1278073.3.peg.7863"/>
<feature type="compositionally biased region" description="Basic residues" evidence="1">
    <location>
        <begin position="111"/>
        <end position="139"/>
    </location>
</feature>
<proteinExistence type="predicted"/>
<dbReference type="Proteomes" id="UP000011131">
    <property type="component" value="Chromosome"/>
</dbReference>
<accession>L7UM97</accession>
<dbReference type="KEGG" id="msd:MYSTI_07728"/>
<reference evidence="2 3" key="1">
    <citation type="journal article" date="2013" name="Genome Announc.">
        <title>Complete genome sequence of Myxococcus stipitatus strain DSM 14675, a fruiting myxobacterium.</title>
        <authorList>
            <person name="Huntley S."/>
            <person name="Kneip S."/>
            <person name="Treuner-Lange A."/>
            <person name="Sogaard-Andersen L."/>
        </authorList>
    </citation>
    <scope>NUCLEOTIDE SEQUENCE [LARGE SCALE GENOMIC DNA]</scope>
    <source>
        <strain evidence="3">DSM 14675 / JCM 12634 / Mx s8</strain>
    </source>
</reference>
<dbReference type="STRING" id="1278073.MYSTI_07728"/>
<dbReference type="AlphaFoldDB" id="L7UM97"/>
<feature type="compositionally biased region" description="Basic residues" evidence="1">
    <location>
        <begin position="56"/>
        <end position="70"/>
    </location>
</feature>
<dbReference type="HOGENOM" id="CLU_1445387_0_0_7"/>
<dbReference type="EMBL" id="CP004025">
    <property type="protein sequence ID" value="AGC49000.1"/>
    <property type="molecule type" value="Genomic_DNA"/>
</dbReference>
<dbReference type="RefSeq" id="WP_015353253.1">
    <property type="nucleotide sequence ID" value="NC_020126.1"/>
</dbReference>
<feature type="region of interest" description="Disordered" evidence="1">
    <location>
        <begin position="111"/>
        <end position="190"/>
    </location>
</feature>
<dbReference type="OrthoDB" id="5519846at2"/>
<name>L7UM97_MYXSD</name>
<feature type="compositionally biased region" description="Basic residues" evidence="1">
    <location>
        <begin position="171"/>
        <end position="183"/>
    </location>
</feature>
<gene>
    <name evidence="2" type="ordered locus">MYSTI_07728</name>
</gene>
<organism evidence="2 3">
    <name type="scientific">Myxococcus stipitatus (strain DSM 14675 / JCM 12634 / Mx s8)</name>
    <dbReference type="NCBI Taxonomy" id="1278073"/>
    <lineage>
        <taxon>Bacteria</taxon>
        <taxon>Pseudomonadati</taxon>
        <taxon>Myxococcota</taxon>
        <taxon>Myxococcia</taxon>
        <taxon>Myxococcales</taxon>
        <taxon>Cystobacterineae</taxon>
        <taxon>Myxococcaceae</taxon>
        <taxon>Myxococcus</taxon>
    </lineage>
</organism>
<feature type="region of interest" description="Disordered" evidence="1">
    <location>
        <begin position="49"/>
        <end position="76"/>
    </location>
</feature>
<evidence type="ECO:0000256" key="1">
    <source>
        <dbReference type="SAM" id="MobiDB-lite"/>
    </source>
</evidence>
<sequence length="190" mass="21988">MPTSPSKKMSLLTEPEARLVLSSSPRNVVELSTRDLRGRILRARKLMRKYQDTARRQRREALRKRTPTRSRRAEGNANTVRKALYFQQALSRFEKRLALMERQEARAAALAKRKMAKPRRALRTKRAATGRKPVRRTRTAGKMATASQRSMKAQRRKGGARKQQGFGAVRRTSHVVARNRRTQARKDSRR</sequence>
<protein>
    <submittedName>
        <fullName evidence="2">Uncharacterized protein</fullName>
    </submittedName>
</protein>
<keyword evidence="3" id="KW-1185">Reference proteome</keyword>
<evidence type="ECO:0000313" key="2">
    <source>
        <dbReference type="EMBL" id="AGC49000.1"/>
    </source>
</evidence>
<evidence type="ECO:0000313" key="3">
    <source>
        <dbReference type="Proteomes" id="UP000011131"/>
    </source>
</evidence>